<dbReference type="Proteomes" id="UP000008810">
    <property type="component" value="Chromosome 4"/>
</dbReference>
<organism evidence="1">
    <name type="scientific">Brachypodium distachyon</name>
    <name type="common">Purple false brome</name>
    <name type="synonym">Trachynia distachya</name>
    <dbReference type="NCBI Taxonomy" id="15368"/>
    <lineage>
        <taxon>Eukaryota</taxon>
        <taxon>Viridiplantae</taxon>
        <taxon>Streptophyta</taxon>
        <taxon>Embryophyta</taxon>
        <taxon>Tracheophyta</taxon>
        <taxon>Spermatophyta</taxon>
        <taxon>Magnoliopsida</taxon>
        <taxon>Liliopsida</taxon>
        <taxon>Poales</taxon>
        <taxon>Poaceae</taxon>
        <taxon>BOP clade</taxon>
        <taxon>Pooideae</taxon>
        <taxon>Stipodae</taxon>
        <taxon>Brachypodieae</taxon>
        <taxon>Brachypodium</taxon>
    </lineage>
</organism>
<reference evidence="2" key="3">
    <citation type="submission" date="2018-08" db="UniProtKB">
        <authorList>
            <consortium name="EnsemblPlants"/>
        </authorList>
    </citation>
    <scope>IDENTIFICATION</scope>
    <source>
        <strain evidence="2">cv. Bd21</strain>
    </source>
</reference>
<dbReference type="Gramene" id="KQJ89175">
    <property type="protein sequence ID" value="KQJ89175"/>
    <property type="gene ID" value="BRADI_4g23956v3"/>
</dbReference>
<reference evidence="1 2" key="1">
    <citation type="journal article" date="2010" name="Nature">
        <title>Genome sequencing and analysis of the model grass Brachypodium distachyon.</title>
        <authorList>
            <consortium name="International Brachypodium Initiative"/>
        </authorList>
    </citation>
    <scope>NUCLEOTIDE SEQUENCE [LARGE SCALE GENOMIC DNA]</scope>
    <source>
        <strain evidence="1 2">Bd21</strain>
    </source>
</reference>
<accession>A0A0Q3ENX5</accession>
<protein>
    <submittedName>
        <fullName evidence="1 2">Uncharacterized protein</fullName>
    </submittedName>
</protein>
<keyword evidence="3" id="KW-1185">Reference proteome</keyword>
<name>A0A0Q3ENX5_BRADI</name>
<gene>
    <name evidence="1" type="ORF">BRADI_4g23956v3</name>
</gene>
<proteinExistence type="predicted"/>
<dbReference type="InParanoid" id="A0A0Q3ENX5"/>
<sequence length="29" mass="3160">MPHVSKSSIPTTTTTLVFFFQDSCSILGN</sequence>
<evidence type="ECO:0000313" key="3">
    <source>
        <dbReference type="Proteomes" id="UP000008810"/>
    </source>
</evidence>
<evidence type="ECO:0000313" key="2">
    <source>
        <dbReference type="EnsemblPlants" id="KQJ89175"/>
    </source>
</evidence>
<reference evidence="1" key="2">
    <citation type="submission" date="2017-06" db="EMBL/GenBank/DDBJ databases">
        <title>WGS assembly of Brachypodium distachyon.</title>
        <authorList>
            <consortium name="The International Brachypodium Initiative"/>
            <person name="Lucas S."/>
            <person name="Harmon-Smith M."/>
            <person name="Lail K."/>
            <person name="Tice H."/>
            <person name="Grimwood J."/>
            <person name="Bruce D."/>
            <person name="Barry K."/>
            <person name="Shu S."/>
            <person name="Lindquist E."/>
            <person name="Wang M."/>
            <person name="Pitluck S."/>
            <person name="Vogel J.P."/>
            <person name="Garvin D.F."/>
            <person name="Mockler T.C."/>
            <person name="Schmutz J."/>
            <person name="Rokhsar D."/>
            <person name="Bevan M.W."/>
        </authorList>
    </citation>
    <scope>NUCLEOTIDE SEQUENCE</scope>
    <source>
        <strain evidence="1">Bd21</strain>
    </source>
</reference>
<dbReference type="EMBL" id="CM000883">
    <property type="protein sequence ID" value="KQJ89175.1"/>
    <property type="molecule type" value="Genomic_DNA"/>
</dbReference>
<dbReference type="AlphaFoldDB" id="A0A0Q3ENX5"/>
<dbReference type="EnsemblPlants" id="KQJ89175">
    <property type="protein sequence ID" value="KQJ89175"/>
    <property type="gene ID" value="BRADI_4g23956v3"/>
</dbReference>
<evidence type="ECO:0000313" key="1">
    <source>
        <dbReference type="EMBL" id="KQJ89175.1"/>
    </source>
</evidence>